<sequence length="109" mass="12450">MYGTWVRIIYLQKFVARVCGANLDMAGPGRHPDAHCFIEPFFVYLGSLSNSLYPDAKDIGARSSSRELTEVTDNRVRHSTLGKDAFNLYEILRQTHTQKRKYPTPDINT</sequence>
<protein>
    <submittedName>
        <fullName evidence="1">Uncharacterized protein</fullName>
    </submittedName>
</protein>
<comment type="caution">
    <text evidence="1">The sequence shown here is derived from an EMBL/GenBank/DDBJ whole genome shotgun (WGS) entry which is preliminary data.</text>
</comment>
<name>A0A4S2L0W1_OPIFE</name>
<reference evidence="1 2" key="1">
    <citation type="journal article" date="2019" name="BMC Genomics">
        <title>New insights from Opisthorchis felineus genome: update on genomics of the epidemiologically important liver flukes.</title>
        <authorList>
            <person name="Ershov N.I."/>
            <person name="Mordvinov V.A."/>
            <person name="Prokhortchouk E.B."/>
            <person name="Pakharukova M.Y."/>
            <person name="Gunbin K.V."/>
            <person name="Ustyantsev K."/>
            <person name="Genaev M.A."/>
            <person name="Blinov A.G."/>
            <person name="Mazur A."/>
            <person name="Boulygina E."/>
            <person name="Tsygankova S."/>
            <person name="Khrameeva E."/>
            <person name="Chekanov N."/>
            <person name="Fan G."/>
            <person name="Xiao A."/>
            <person name="Zhang H."/>
            <person name="Xu X."/>
            <person name="Yang H."/>
            <person name="Solovyev V."/>
            <person name="Lee S.M."/>
            <person name="Liu X."/>
            <person name="Afonnikov D.A."/>
            <person name="Skryabin K.G."/>
        </authorList>
    </citation>
    <scope>NUCLEOTIDE SEQUENCE [LARGE SCALE GENOMIC DNA]</scope>
    <source>
        <strain evidence="1">AK-0245</strain>
        <tissue evidence="1">Whole organism</tissue>
    </source>
</reference>
<keyword evidence="2" id="KW-1185">Reference proteome</keyword>
<gene>
    <name evidence="1" type="ORF">CRM22_010210</name>
</gene>
<dbReference type="AlphaFoldDB" id="A0A4S2L0W1"/>
<proteinExistence type="predicted"/>
<evidence type="ECO:0000313" key="2">
    <source>
        <dbReference type="Proteomes" id="UP000308267"/>
    </source>
</evidence>
<organism evidence="1 2">
    <name type="scientific">Opisthorchis felineus</name>
    <dbReference type="NCBI Taxonomy" id="147828"/>
    <lineage>
        <taxon>Eukaryota</taxon>
        <taxon>Metazoa</taxon>
        <taxon>Spiralia</taxon>
        <taxon>Lophotrochozoa</taxon>
        <taxon>Platyhelminthes</taxon>
        <taxon>Trematoda</taxon>
        <taxon>Digenea</taxon>
        <taxon>Opisthorchiida</taxon>
        <taxon>Opisthorchiata</taxon>
        <taxon>Opisthorchiidae</taxon>
        <taxon>Opisthorchis</taxon>
    </lineage>
</organism>
<evidence type="ECO:0000313" key="1">
    <source>
        <dbReference type="EMBL" id="TGZ56080.1"/>
    </source>
</evidence>
<dbReference type="Proteomes" id="UP000308267">
    <property type="component" value="Unassembled WGS sequence"/>
</dbReference>
<dbReference type="EMBL" id="SJOL01009709">
    <property type="protein sequence ID" value="TGZ56080.1"/>
    <property type="molecule type" value="Genomic_DNA"/>
</dbReference>
<accession>A0A4S2L0W1</accession>